<organism evidence="1 2">
    <name type="scientific">Sistotremastrum niveocremeum HHB9708</name>
    <dbReference type="NCBI Taxonomy" id="1314777"/>
    <lineage>
        <taxon>Eukaryota</taxon>
        <taxon>Fungi</taxon>
        <taxon>Dikarya</taxon>
        <taxon>Basidiomycota</taxon>
        <taxon>Agaricomycotina</taxon>
        <taxon>Agaricomycetes</taxon>
        <taxon>Sistotremastrales</taxon>
        <taxon>Sistotremastraceae</taxon>
        <taxon>Sertulicium</taxon>
        <taxon>Sertulicium niveocremeum</taxon>
    </lineage>
</organism>
<dbReference type="CDD" id="cd11296">
    <property type="entry name" value="O-FucT_like"/>
    <property type="match status" value="1"/>
</dbReference>
<dbReference type="Proteomes" id="UP000076722">
    <property type="component" value="Unassembled WGS sequence"/>
</dbReference>
<keyword evidence="2" id="KW-1185">Reference proteome</keyword>
<dbReference type="AlphaFoldDB" id="A0A164NGV8"/>
<dbReference type="OrthoDB" id="423313at2759"/>
<accession>A0A164NGV8</accession>
<dbReference type="STRING" id="1314777.A0A164NGV8"/>
<reference evidence="1 2" key="1">
    <citation type="journal article" date="2016" name="Mol. Biol. Evol.">
        <title>Comparative Genomics of Early-Diverging Mushroom-Forming Fungi Provides Insights into the Origins of Lignocellulose Decay Capabilities.</title>
        <authorList>
            <person name="Nagy L.G."/>
            <person name="Riley R."/>
            <person name="Tritt A."/>
            <person name="Adam C."/>
            <person name="Daum C."/>
            <person name="Floudas D."/>
            <person name="Sun H."/>
            <person name="Yadav J.S."/>
            <person name="Pangilinan J."/>
            <person name="Larsson K.H."/>
            <person name="Matsuura K."/>
            <person name="Barry K."/>
            <person name="Labutti K."/>
            <person name="Kuo R."/>
            <person name="Ohm R.A."/>
            <person name="Bhattacharya S.S."/>
            <person name="Shirouzu T."/>
            <person name="Yoshinaga Y."/>
            <person name="Martin F.M."/>
            <person name="Grigoriev I.V."/>
            <person name="Hibbett D.S."/>
        </authorList>
    </citation>
    <scope>NUCLEOTIDE SEQUENCE [LARGE SCALE GENOMIC DNA]</scope>
    <source>
        <strain evidence="1 2">HHB9708</strain>
    </source>
</reference>
<dbReference type="EMBL" id="KV419445">
    <property type="protein sequence ID" value="KZS87692.1"/>
    <property type="molecule type" value="Genomic_DNA"/>
</dbReference>
<gene>
    <name evidence="1" type="ORF">SISNIDRAFT_460624</name>
</gene>
<evidence type="ECO:0000313" key="1">
    <source>
        <dbReference type="EMBL" id="KZS87692.1"/>
    </source>
</evidence>
<sequence length="537" mass="60215">MRSLRPVLGFFLVIFVLFTLSSFWPWHLSVPSSALPPPLAGFSPSHDVPSSSPPELDISDLPLIHGEPTKEQKPSLPLPLQSGPVTARFRDLLLPHHGYVTSFPNSGWTNDVMASGYLLLLALLTRRTPILPPYSPSHLPLEAGLIPFGEVFDVERLSEGMGIPILEWHDIKNLSTPSNTDPKTRGYYGGEKEEVGCWTLWPTQALSGSEGKWHRGKWADPMSLDISWTPVPFGRPAQPDRVDGLDWNLHAIADLGYPNGRREGIEKGKEWRTLLLDILSRKPGGDKLSETIPDKIPIPNSKGNQLDPDDQLFCVDYLYYVSSRADDNHDEWWRESGMVWHTVGRHMHWTPRLRSMASEYISHILDIPFVVGGPIPPYIAVHVRRSDFRNICGSTPLDDCMAPLSAYATRVKEVRDELARKGFEDTSEEYLKVVVLSDEPLRTPPNDPSYPAGSSEKWWGDVKNLGWFHVDHDTWKTEEKYGMWYTVFLDAAIQSYGIGFVGTAGSTMSSIALRRTEEWSGGAGSTVRWGSRDADAH</sequence>
<dbReference type="Gene3D" id="3.40.50.11350">
    <property type="match status" value="1"/>
</dbReference>
<name>A0A164NGV8_9AGAM</name>
<proteinExistence type="predicted"/>
<evidence type="ECO:0000313" key="2">
    <source>
        <dbReference type="Proteomes" id="UP000076722"/>
    </source>
</evidence>
<protein>
    <submittedName>
        <fullName evidence="1">Uncharacterized protein</fullName>
    </submittedName>
</protein>